<dbReference type="InterPro" id="IPR047055">
    <property type="entry name" value="MotA-like"/>
</dbReference>
<evidence type="ECO:0000256" key="3">
    <source>
        <dbReference type="ARBA" id="ARBA00022692"/>
    </source>
</evidence>
<protein>
    <recommendedName>
        <fullName evidence="7">MotA/TolQ/ExbB proton channel domain-containing protein</fullName>
    </recommendedName>
</protein>
<proteinExistence type="predicted"/>
<comment type="subcellular location">
    <subcellularLocation>
        <location evidence="1">Cell membrane</location>
        <topology evidence="1">Multi-pass membrane protein</topology>
    </subcellularLocation>
</comment>
<reference evidence="8" key="1">
    <citation type="journal article" date="2014" name="Front. Microbiol.">
        <title>High frequency of phylogenetically diverse reductive dehalogenase-homologous genes in deep subseafloor sedimentary metagenomes.</title>
        <authorList>
            <person name="Kawai M."/>
            <person name="Futagami T."/>
            <person name="Toyoda A."/>
            <person name="Takaki Y."/>
            <person name="Nishi S."/>
            <person name="Hori S."/>
            <person name="Arai W."/>
            <person name="Tsubouchi T."/>
            <person name="Morono Y."/>
            <person name="Uchiyama I."/>
            <person name="Ito T."/>
            <person name="Fujiyama A."/>
            <person name="Inagaki F."/>
            <person name="Takami H."/>
        </authorList>
    </citation>
    <scope>NUCLEOTIDE SEQUENCE</scope>
    <source>
        <strain evidence="8">Expedition CK06-06</strain>
    </source>
</reference>
<keyword evidence="5 6" id="KW-0472">Membrane</keyword>
<dbReference type="Pfam" id="PF01618">
    <property type="entry name" value="MotA_ExbB"/>
    <property type="match status" value="1"/>
</dbReference>
<gene>
    <name evidence="8" type="ORF">S01H1_68944</name>
</gene>
<sequence length="169" mass="18388">LAIRDVDPNFAGGFLKRAITVAVMSGESREVRQILEEEIRQHRIARLETSNFFRTMGVLSPMFGLLGTLLGIIQVLRSMSEPAKVGPAMALAITSAFYGIGLSTVICVPVANKIRQRAMQETVVLELILEGVMDIMGAKLPRLIEMHLRGYSLAQQDTTTAEPAPAPPA</sequence>
<accession>X0XL64</accession>
<dbReference type="PANTHER" id="PTHR30433">
    <property type="entry name" value="CHEMOTAXIS PROTEIN MOTA"/>
    <property type="match status" value="1"/>
</dbReference>
<organism evidence="8">
    <name type="scientific">marine sediment metagenome</name>
    <dbReference type="NCBI Taxonomy" id="412755"/>
    <lineage>
        <taxon>unclassified sequences</taxon>
        <taxon>metagenomes</taxon>
        <taxon>ecological metagenomes</taxon>
    </lineage>
</organism>
<comment type="caution">
    <text evidence="8">The sequence shown here is derived from an EMBL/GenBank/DDBJ whole genome shotgun (WGS) entry which is preliminary data.</text>
</comment>
<evidence type="ECO:0000256" key="2">
    <source>
        <dbReference type="ARBA" id="ARBA00022475"/>
    </source>
</evidence>
<keyword evidence="2" id="KW-1003">Cell membrane</keyword>
<feature type="transmembrane region" description="Helical" evidence="6">
    <location>
        <begin position="52"/>
        <end position="76"/>
    </location>
</feature>
<evidence type="ECO:0000256" key="6">
    <source>
        <dbReference type="SAM" id="Phobius"/>
    </source>
</evidence>
<evidence type="ECO:0000256" key="1">
    <source>
        <dbReference type="ARBA" id="ARBA00004651"/>
    </source>
</evidence>
<keyword evidence="3 6" id="KW-0812">Transmembrane</keyword>
<feature type="domain" description="MotA/TolQ/ExbB proton channel" evidence="7">
    <location>
        <begin position="13"/>
        <end position="124"/>
    </location>
</feature>
<dbReference type="InterPro" id="IPR002898">
    <property type="entry name" value="MotA_ExbB_proton_chnl"/>
</dbReference>
<feature type="non-terminal residue" evidence="8">
    <location>
        <position position="1"/>
    </location>
</feature>
<dbReference type="GO" id="GO:0005886">
    <property type="term" value="C:plasma membrane"/>
    <property type="evidence" value="ECO:0007669"/>
    <property type="project" value="UniProtKB-SubCell"/>
</dbReference>
<dbReference type="GO" id="GO:0071978">
    <property type="term" value="P:bacterial-type flagellum-dependent swarming motility"/>
    <property type="evidence" value="ECO:0007669"/>
    <property type="project" value="InterPro"/>
</dbReference>
<dbReference type="AlphaFoldDB" id="X0XL64"/>
<evidence type="ECO:0000313" key="8">
    <source>
        <dbReference type="EMBL" id="GAG36057.1"/>
    </source>
</evidence>
<evidence type="ECO:0000256" key="5">
    <source>
        <dbReference type="ARBA" id="ARBA00023136"/>
    </source>
</evidence>
<keyword evidence="4 6" id="KW-1133">Transmembrane helix</keyword>
<dbReference type="GO" id="GO:0006935">
    <property type="term" value="P:chemotaxis"/>
    <property type="evidence" value="ECO:0007669"/>
    <property type="project" value="InterPro"/>
</dbReference>
<feature type="transmembrane region" description="Helical" evidence="6">
    <location>
        <begin position="88"/>
        <end position="111"/>
    </location>
</feature>
<name>X0XL64_9ZZZZ</name>
<evidence type="ECO:0000259" key="7">
    <source>
        <dbReference type="Pfam" id="PF01618"/>
    </source>
</evidence>
<evidence type="ECO:0000256" key="4">
    <source>
        <dbReference type="ARBA" id="ARBA00022989"/>
    </source>
</evidence>
<dbReference type="EMBL" id="BARS01045742">
    <property type="protein sequence ID" value="GAG36057.1"/>
    <property type="molecule type" value="Genomic_DNA"/>
</dbReference>